<gene>
    <name evidence="14" type="ORF">LPJ53_005270</name>
</gene>
<evidence type="ECO:0000256" key="6">
    <source>
        <dbReference type="ARBA" id="ARBA00022679"/>
    </source>
</evidence>
<dbReference type="GO" id="GO:0005737">
    <property type="term" value="C:cytoplasm"/>
    <property type="evidence" value="ECO:0007669"/>
    <property type="project" value="UniProtKB-SubCell"/>
</dbReference>
<evidence type="ECO:0000256" key="3">
    <source>
        <dbReference type="ARBA" id="ARBA00012584"/>
    </source>
</evidence>
<dbReference type="GO" id="GO:0006450">
    <property type="term" value="P:regulation of translational fidelity"/>
    <property type="evidence" value="ECO:0007669"/>
    <property type="project" value="TreeGrafter"/>
</dbReference>
<dbReference type="InterPro" id="IPR006070">
    <property type="entry name" value="Sua5-like_dom"/>
</dbReference>
<evidence type="ECO:0000256" key="1">
    <source>
        <dbReference type="ARBA" id="ARBA00004496"/>
    </source>
</evidence>
<dbReference type="InterPro" id="IPR038385">
    <property type="entry name" value="Sua5/YwlC_C"/>
</dbReference>
<accession>A0A9W8CNC3</accession>
<evidence type="ECO:0000313" key="15">
    <source>
        <dbReference type="Proteomes" id="UP001149813"/>
    </source>
</evidence>
<proteinExistence type="inferred from homology"/>
<evidence type="ECO:0000256" key="4">
    <source>
        <dbReference type="ARBA" id="ARBA00015492"/>
    </source>
</evidence>
<dbReference type="PANTHER" id="PTHR17490">
    <property type="entry name" value="SUA5"/>
    <property type="match status" value="1"/>
</dbReference>
<dbReference type="GO" id="GO:0005524">
    <property type="term" value="F:ATP binding"/>
    <property type="evidence" value="ECO:0007669"/>
    <property type="project" value="UniProtKB-KW"/>
</dbReference>
<evidence type="ECO:0000256" key="5">
    <source>
        <dbReference type="ARBA" id="ARBA00022490"/>
    </source>
</evidence>
<protein>
    <recommendedName>
        <fullName evidence="4">Threonylcarbamoyl-AMP synthase</fullName>
        <ecNumber evidence="3">2.7.7.87</ecNumber>
    </recommendedName>
    <alternativeName>
        <fullName evidence="11">L-threonylcarbamoyladenylate synthase</fullName>
    </alternativeName>
</protein>
<evidence type="ECO:0000256" key="2">
    <source>
        <dbReference type="ARBA" id="ARBA00007663"/>
    </source>
</evidence>
<sequence>MTIATAATGFATRVVPAHDVQLAFSSQLDDGSFEAQGADTQWIADSRKELRLNRCIGLPTETVYGLAANALDEDAVRSIYAAKSRPSDNPLIVHVSSMRMLRALYHLPASGTTRPFLGTANAAPEDAGAGLAEPEGMDARLREAEDRDRAQGGDGVWPEIPRVYHEAIRRFWPGPLTIVLPRPPCIPMIVLGGHGDTVAFRFPAHPVARAAISACGLPLAAPSANASGRPSPTTAAHVLHDLRGRLPLIVDAGTCDVGVESTVLDAFSPNSRAGGQLSPCILRPGGVTLEQLALLEGAAWRRLRVYRRDFVSAELELNPTTPGMKYRHYAPSAPVHVLVPQAARPDAEMAQLVQQQIGVLAGERGARRIGVVAVAAAGRPFDAPPGCALCVHRVADARELAHCIFALLRSLDETEHVDAILVQGVGEANEGMAVMNRLTKAASFHVLC</sequence>
<keyword evidence="8" id="KW-0548">Nucleotidyltransferase</keyword>
<evidence type="ECO:0000259" key="13">
    <source>
        <dbReference type="PROSITE" id="PS51163"/>
    </source>
</evidence>
<dbReference type="GO" id="GO:0000049">
    <property type="term" value="F:tRNA binding"/>
    <property type="evidence" value="ECO:0007669"/>
    <property type="project" value="TreeGrafter"/>
</dbReference>
<dbReference type="GO" id="GO:0061710">
    <property type="term" value="F:L-threonylcarbamoyladenylate synthase"/>
    <property type="evidence" value="ECO:0007669"/>
    <property type="project" value="UniProtKB-EC"/>
</dbReference>
<dbReference type="Gene3D" id="3.40.50.11030">
    <property type="entry name" value="Threonylcarbamoyl-AMP synthase, C-terminal domain"/>
    <property type="match status" value="1"/>
</dbReference>
<dbReference type="SUPFAM" id="SSF55821">
    <property type="entry name" value="YrdC/RibB"/>
    <property type="match status" value="2"/>
</dbReference>
<comment type="subcellular location">
    <subcellularLocation>
        <location evidence="1">Cytoplasm</location>
    </subcellularLocation>
</comment>
<dbReference type="InterPro" id="IPR017945">
    <property type="entry name" value="DHBP_synth_RibB-like_a/b_dom"/>
</dbReference>
<dbReference type="OrthoDB" id="412787at2759"/>
<comment type="catalytic activity">
    <reaction evidence="12">
        <text>L-threonine + hydrogencarbonate + ATP = L-threonylcarbamoyladenylate + diphosphate + H2O</text>
        <dbReference type="Rhea" id="RHEA:36407"/>
        <dbReference type="ChEBI" id="CHEBI:15377"/>
        <dbReference type="ChEBI" id="CHEBI:17544"/>
        <dbReference type="ChEBI" id="CHEBI:30616"/>
        <dbReference type="ChEBI" id="CHEBI:33019"/>
        <dbReference type="ChEBI" id="CHEBI:57926"/>
        <dbReference type="ChEBI" id="CHEBI:73682"/>
        <dbReference type="EC" id="2.7.7.87"/>
    </reaction>
</comment>
<dbReference type="GO" id="GO:0003725">
    <property type="term" value="F:double-stranded RNA binding"/>
    <property type="evidence" value="ECO:0007669"/>
    <property type="project" value="InterPro"/>
</dbReference>
<dbReference type="EMBL" id="JANBOJ010000303">
    <property type="protein sequence ID" value="KAJ1720055.1"/>
    <property type="molecule type" value="Genomic_DNA"/>
</dbReference>
<dbReference type="InterPro" id="IPR050156">
    <property type="entry name" value="TC-AMP_synthase_SUA5"/>
</dbReference>
<dbReference type="Proteomes" id="UP001149813">
    <property type="component" value="Unassembled WGS sequence"/>
</dbReference>
<keyword evidence="10" id="KW-0067">ATP-binding</keyword>
<dbReference type="Pfam" id="PF03481">
    <property type="entry name" value="Sua5_C"/>
    <property type="match status" value="1"/>
</dbReference>
<dbReference type="PANTHER" id="PTHR17490:SF16">
    <property type="entry name" value="THREONYLCARBAMOYL-AMP SYNTHASE"/>
    <property type="match status" value="1"/>
</dbReference>
<keyword evidence="5" id="KW-0963">Cytoplasm</keyword>
<organism evidence="14 15">
    <name type="scientific">Coemansia erecta</name>
    <dbReference type="NCBI Taxonomy" id="147472"/>
    <lineage>
        <taxon>Eukaryota</taxon>
        <taxon>Fungi</taxon>
        <taxon>Fungi incertae sedis</taxon>
        <taxon>Zoopagomycota</taxon>
        <taxon>Kickxellomycotina</taxon>
        <taxon>Kickxellomycetes</taxon>
        <taxon>Kickxellales</taxon>
        <taxon>Kickxellaceae</taxon>
        <taxon>Coemansia</taxon>
    </lineage>
</organism>
<evidence type="ECO:0000256" key="12">
    <source>
        <dbReference type="ARBA" id="ARBA00048366"/>
    </source>
</evidence>
<evidence type="ECO:0000313" key="14">
    <source>
        <dbReference type="EMBL" id="KAJ1720055.1"/>
    </source>
</evidence>
<dbReference type="Gene3D" id="3.90.870.10">
    <property type="entry name" value="DHBP synthase"/>
    <property type="match status" value="2"/>
</dbReference>
<keyword evidence="7" id="KW-0819">tRNA processing</keyword>
<feature type="domain" description="YrdC-like" evidence="13">
    <location>
        <begin position="40"/>
        <end position="287"/>
    </location>
</feature>
<keyword evidence="9" id="KW-0547">Nucleotide-binding</keyword>
<dbReference type="GO" id="GO:0008033">
    <property type="term" value="P:tRNA processing"/>
    <property type="evidence" value="ECO:0007669"/>
    <property type="project" value="UniProtKB-KW"/>
</dbReference>
<dbReference type="Pfam" id="PF01300">
    <property type="entry name" value="Sua5_yciO_yrdC"/>
    <property type="match status" value="2"/>
</dbReference>
<evidence type="ECO:0000256" key="10">
    <source>
        <dbReference type="ARBA" id="ARBA00022840"/>
    </source>
</evidence>
<name>A0A9W8CNC3_9FUNG</name>
<evidence type="ECO:0000256" key="9">
    <source>
        <dbReference type="ARBA" id="ARBA00022741"/>
    </source>
</evidence>
<comment type="similarity">
    <text evidence="2">Belongs to the SUA5 family.</text>
</comment>
<evidence type="ECO:0000256" key="8">
    <source>
        <dbReference type="ARBA" id="ARBA00022695"/>
    </source>
</evidence>
<reference evidence="14" key="1">
    <citation type="submission" date="2022-07" db="EMBL/GenBank/DDBJ databases">
        <title>Phylogenomic reconstructions and comparative analyses of Kickxellomycotina fungi.</title>
        <authorList>
            <person name="Reynolds N.K."/>
            <person name="Stajich J.E."/>
            <person name="Barry K."/>
            <person name="Grigoriev I.V."/>
            <person name="Crous P."/>
            <person name="Smith M.E."/>
        </authorList>
    </citation>
    <scope>NUCLEOTIDE SEQUENCE</scope>
    <source>
        <strain evidence="14">NBRC 32514</strain>
    </source>
</reference>
<comment type="caution">
    <text evidence="14">The sequence shown here is derived from an EMBL/GenBank/DDBJ whole genome shotgun (WGS) entry which is preliminary data.</text>
</comment>
<dbReference type="EC" id="2.7.7.87" evidence="3"/>
<keyword evidence="15" id="KW-1185">Reference proteome</keyword>
<dbReference type="InterPro" id="IPR005145">
    <property type="entry name" value="Sua5_C"/>
</dbReference>
<evidence type="ECO:0000256" key="7">
    <source>
        <dbReference type="ARBA" id="ARBA00022694"/>
    </source>
</evidence>
<evidence type="ECO:0000256" key="11">
    <source>
        <dbReference type="ARBA" id="ARBA00029774"/>
    </source>
</evidence>
<dbReference type="AlphaFoldDB" id="A0A9W8CNC3"/>
<dbReference type="PROSITE" id="PS51163">
    <property type="entry name" value="YRDC"/>
    <property type="match status" value="1"/>
</dbReference>
<keyword evidence="6" id="KW-0808">Transferase</keyword>